<name>A0A370F516_9BURK</name>
<dbReference type="RefSeq" id="WP_114804639.1">
    <property type="nucleotide sequence ID" value="NZ_QQAV01000014.1"/>
</dbReference>
<keyword evidence="5" id="KW-1185">Reference proteome</keyword>
<gene>
    <name evidence="4" type="ORF">DFR41_11465</name>
</gene>
<evidence type="ECO:0000313" key="4">
    <source>
        <dbReference type="EMBL" id="RDI18617.1"/>
    </source>
</evidence>
<dbReference type="OrthoDB" id="9795150at2"/>
<dbReference type="InterPro" id="IPR002525">
    <property type="entry name" value="Transp_IS110-like_N"/>
</dbReference>
<dbReference type="InterPro" id="IPR003346">
    <property type="entry name" value="Transposase_20"/>
</dbReference>
<evidence type="ECO:0000256" key="1">
    <source>
        <dbReference type="SAM" id="Coils"/>
    </source>
</evidence>
<evidence type="ECO:0000259" key="2">
    <source>
        <dbReference type="Pfam" id="PF01548"/>
    </source>
</evidence>
<sequence>MTEALEPVFIGIDVAKATLEVALSSEPRSSSWANDEAGLASLLAYVEGVGERVALVLLEATGGLEQPAAAALCAQGYAVIVVNPRQAHDFAKAMGHLAKTDRIDAYSLAQFARTLNASDRRDKLLLKPAEPEQQELLAIVMRRKQLVGMHVAETNRLASMHASQRKSIRAVLKALEQQITQLDKDAGRMLKDHFKDKLELLKGLKGVGPGTQAVLMGALPELGRLTRQEIAKLVGVAPLNRDSGNFKGRRTTWGGRANVRSALYMASLSAVRHEPTIRAFYERLVAAGKPKKVALVACMHKLLTIMNAVIKSGVPWQPGYPQHATA</sequence>
<feature type="domain" description="Transposase IS116/IS110/IS902 C-terminal" evidence="3">
    <location>
        <begin position="199"/>
        <end position="282"/>
    </location>
</feature>
<dbReference type="Pfam" id="PF02371">
    <property type="entry name" value="Transposase_20"/>
    <property type="match status" value="1"/>
</dbReference>
<organism evidence="4 5">
    <name type="scientific">Pseudacidovorax intermedius</name>
    <dbReference type="NCBI Taxonomy" id="433924"/>
    <lineage>
        <taxon>Bacteria</taxon>
        <taxon>Pseudomonadati</taxon>
        <taxon>Pseudomonadota</taxon>
        <taxon>Betaproteobacteria</taxon>
        <taxon>Burkholderiales</taxon>
        <taxon>Comamonadaceae</taxon>
        <taxon>Pseudacidovorax</taxon>
    </lineage>
</organism>
<evidence type="ECO:0000259" key="3">
    <source>
        <dbReference type="Pfam" id="PF02371"/>
    </source>
</evidence>
<proteinExistence type="predicted"/>
<dbReference type="GO" id="GO:0004803">
    <property type="term" value="F:transposase activity"/>
    <property type="evidence" value="ECO:0007669"/>
    <property type="project" value="InterPro"/>
</dbReference>
<feature type="domain" description="Transposase IS110-like N-terminal" evidence="2">
    <location>
        <begin position="10"/>
        <end position="159"/>
    </location>
</feature>
<feature type="coiled-coil region" evidence="1">
    <location>
        <begin position="165"/>
        <end position="192"/>
    </location>
</feature>
<dbReference type="PANTHER" id="PTHR33055:SF13">
    <property type="entry name" value="TRANSPOSASE"/>
    <property type="match status" value="1"/>
</dbReference>
<evidence type="ECO:0000313" key="5">
    <source>
        <dbReference type="Proteomes" id="UP000255265"/>
    </source>
</evidence>
<dbReference type="InterPro" id="IPR047650">
    <property type="entry name" value="Transpos_IS110"/>
</dbReference>
<dbReference type="Pfam" id="PF01548">
    <property type="entry name" value="DEDD_Tnp_IS110"/>
    <property type="match status" value="1"/>
</dbReference>
<keyword evidence="1" id="KW-0175">Coiled coil</keyword>
<dbReference type="GO" id="GO:0003677">
    <property type="term" value="F:DNA binding"/>
    <property type="evidence" value="ECO:0007669"/>
    <property type="project" value="InterPro"/>
</dbReference>
<dbReference type="Proteomes" id="UP000255265">
    <property type="component" value="Unassembled WGS sequence"/>
</dbReference>
<comment type="caution">
    <text evidence="4">The sequence shown here is derived from an EMBL/GenBank/DDBJ whole genome shotgun (WGS) entry which is preliminary data.</text>
</comment>
<protein>
    <submittedName>
        <fullName evidence="4">Transposase</fullName>
    </submittedName>
</protein>
<dbReference type="AlphaFoldDB" id="A0A370F516"/>
<reference evidence="4 5" key="1">
    <citation type="submission" date="2018-07" db="EMBL/GenBank/DDBJ databases">
        <title>Genomic Encyclopedia of Type Strains, Phase IV (KMG-IV): sequencing the most valuable type-strain genomes for metagenomic binning, comparative biology and taxonomic classification.</title>
        <authorList>
            <person name="Goeker M."/>
        </authorList>
    </citation>
    <scope>NUCLEOTIDE SEQUENCE [LARGE SCALE GENOMIC DNA]</scope>
    <source>
        <strain evidence="4 5">DSM 21352</strain>
    </source>
</reference>
<dbReference type="GO" id="GO:0006313">
    <property type="term" value="P:DNA transposition"/>
    <property type="evidence" value="ECO:0007669"/>
    <property type="project" value="InterPro"/>
</dbReference>
<accession>A0A370F516</accession>
<dbReference type="EMBL" id="QQAV01000014">
    <property type="protein sequence ID" value="RDI18617.1"/>
    <property type="molecule type" value="Genomic_DNA"/>
</dbReference>
<dbReference type="NCBIfam" id="NF033542">
    <property type="entry name" value="transpos_IS110"/>
    <property type="match status" value="1"/>
</dbReference>
<dbReference type="PANTHER" id="PTHR33055">
    <property type="entry name" value="TRANSPOSASE FOR INSERTION SEQUENCE ELEMENT IS1111A"/>
    <property type="match status" value="1"/>
</dbReference>